<proteinExistence type="predicted"/>
<evidence type="ECO:0000313" key="2">
    <source>
        <dbReference type="EMBL" id="TNN77635.1"/>
    </source>
</evidence>
<accession>A0A4Z2IIR7</accession>
<name>A0A4Z2IIR7_9TELE</name>
<comment type="caution">
    <text evidence="2">The sequence shown here is derived from an EMBL/GenBank/DDBJ whole genome shotgun (WGS) entry which is preliminary data.</text>
</comment>
<organism evidence="2 3">
    <name type="scientific">Liparis tanakae</name>
    <name type="common">Tanaka's snailfish</name>
    <dbReference type="NCBI Taxonomy" id="230148"/>
    <lineage>
        <taxon>Eukaryota</taxon>
        <taxon>Metazoa</taxon>
        <taxon>Chordata</taxon>
        <taxon>Craniata</taxon>
        <taxon>Vertebrata</taxon>
        <taxon>Euteleostomi</taxon>
        <taxon>Actinopterygii</taxon>
        <taxon>Neopterygii</taxon>
        <taxon>Teleostei</taxon>
        <taxon>Neoteleostei</taxon>
        <taxon>Acanthomorphata</taxon>
        <taxon>Eupercaria</taxon>
        <taxon>Perciformes</taxon>
        <taxon>Cottioidei</taxon>
        <taxon>Cottales</taxon>
        <taxon>Liparidae</taxon>
        <taxon>Liparis</taxon>
    </lineage>
</organism>
<sequence length="109" mass="11428">MAPTEGNMLHLTELQLTLQLLDVRLQLGHAAFPLPLSTFQTPTQLMLLLLQVLHVDGRGETSDSKSALCPTEGASSPASASSSSRSPVSMASSSSKAMPRPPEPACRSG</sequence>
<evidence type="ECO:0000313" key="3">
    <source>
        <dbReference type="Proteomes" id="UP000314294"/>
    </source>
</evidence>
<feature type="compositionally biased region" description="Low complexity" evidence="1">
    <location>
        <begin position="74"/>
        <end position="98"/>
    </location>
</feature>
<protein>
    <submittedName>
        <fullName evidence="2">Uncharacterized protein</fullName>
    </submittedName>
</protein>
<reference evidence="2 3" key="1">
    <citation type="submission" date="2019-03" db="EMBL/GenBank/DDBJ databases">
        <title>First draft genome of Liparis tanakae, snailfish: a comprehensive survey of snailfish specific genes.</title>
        <authorList>
            <person name="Kim W."/>
            <person name="Song I."/>
            <person name="Jeong J.-H."/>
            <person name="Kim D."/>
            <person name="Kim S."/>
            <person name="Ryu S."/>
            <person name="Song J.Y."/>
            <person name="Lee S.K."/>
        </authorList>
    </citation>
    <scope>NUCLEOTIDE SEQUENCE [LARGE SCALE GENOMIC DNA]</scope>
    <source>
        <tissue evidence="2">Muscle</tissue>
    </source>
</reference>
<dbReference type="AlphaFoldDB" id="A0A4Z2IIR7"/>
<evidence type="ECO:0000256" key="1">
    <source>
        <dbReference type="SAM" id="MobiDB-lite"/>
    </source>
</evidence>
<gene>
    <name evidence="2" type="ORF">EYF80_012225</name>
</gene>
<dbReference type="Proteomes" id="UP000314294">
    <property type="component" value="Unassembled WGS sequence"/>
</dbReference>
<keyword evidence="3" id="KW-1185">Reference proteome</keyword>
<dbReference type="EMBL" id="SRLO01000081">
    <property type="protein sequence ID" value="TNN77635.1"/>
    <property type="molecule type" value="Genomic_DNA"/>
</dbReference>
<feature type="region of interest" description="Disordered" evidence="1">
    <location>
        <begin position="59"/>
        <end position="109"/>
    </location>
</feature>
<feature type="compositionally biased region" description="Pro residues" evidence="1">
    <location>
        <begin position="99"/>
        <end position="109"/>
    </location>
</feature>